<gene>
    <name evidence="2" type="ORF">ACFO7U_05250</name>
</gene>
<feature type="compositionally biased region" description="Gly residues" evidence="1">
    <location>
        <begin position="743"/>
        <end position="755"/>
    </location>
</feature>
<accession>A0ABV9PMV1</accession>
<dbReference type="SUPFAM" id="SSF51004">
    <property type="entry name" value="C-terminal (heme d1) domain of cytochrome cd1-nitrite reductase"/>
    <property type="match status" value="1"/>
</dbReference>
<protein>
    <recommendedName>
        <fullName evidence="4">Ig-like domain repeat protein</fullName>
    </recommendedName>
</protein>
<dbReference type="InterPro" id="IPR011048">
    <property type="entry name" value="Haem_d1_sf"/>
</dbReference>
<dbReference type="RefSeq" id="WP_344994331.1">
    <property type="nucleotide sequence ID" value="NZ_BAABCD010000042.1"/>
</dbReference>
<dbReference type="EMBL" id="JBHSHP010000015">
    <property type="protein sequence ID" value="MFC4754186.1"/>
    <property type="molecule type" value="Genomic_DNA"/>
</dbReference>
<feature type="region of interest" description="Disordered" evidence="1">
    <location>
        <begin position="736"/>
        <end position="755"/>
    </location>
</feature>
<dbReference type="Gene3D" id="2.60.40.10">
    <property type="entry name" value="Immunoglobulins"/>
    <property type="match status" value="2"/>
</dbReference>
<comment type="caution">
    <text evidence="2">The sequence shown here is derived from an EMBL/GenBank/DDBJ whole genome shotgun (WGS) entry which is preliminary data.</text>
</comment>
<reference evidence="3" key="1">
    <citation type="journal article" date="2019" name="Int. J. Syst. Evol. Microbiol.">
        <title>The Global Catalogue of Microorganisms (GCM) 10K type strain sequencing project: providing services to taxonomists for standard genome sequencing and annotation.</title>
        <authorList>
            <consortium name="The Broad Institute Genomics Platform"/>
            <consortium name="The Broad Institute Genome Sequencing Center for Infectious Disease"/>
            <person name="Wu L."/>
            <person name="Ma J."/>
        </authorList>
    </citation>
    <scope>NUCLEOTIDE SEQUENCE [LARGE SCALE GENOMIC DNA]</scope>
    <source>
        <strain evidence="3">JCM 11882</strain>
    </source>
</reference>
<evidence type="ECO:0000313" key="3">
    <source>
        <dbReference type="Proteomes" id="UP001595836"/>
    </source>
</evidence>
<proteinExistence type="predicted"/>
<sequence>MASAQTTRSTTSFDTTCYIAAPSFAGQGGPMDITPQNPVRIHVTAPEAVDVGDTFDVTFEIDPINVSLENLPGVISLKQASRLKLDLQRPAGTKLVRSSFSGGNIPISDAQVITVNEAGVPDANGNVLRLTNKGHHTIGNGGNVSQSNHQGLGMNLAGANSLDFEFPRVTLTFEAERAASAKIGVRTQGQATGYGPNPASFLTLLASAGVNIIGIGDQWVPGYCSPRGSATAPIDQGAASMKTIEIVGLPTTSTLTGPENVYLRTPAEFVATVAPRIAGEVAFVSGAQRVTVPVNTGTGEARAQLTFTEQPAAPVRAAFTPSDPRYATAVSELPITVERLATEMTLSAPESTNANTRTAISATLPADARGTVVFRGGGQERSVDVRDGRASTSITFAEVGSTEIEAVFTPSATSPYASATASASILVEESTDTTLILNGLDAPGYVAEPVTLEAVVNPAEGTETPQGRVEFVAGSQTQVVDVVDGRAAAEFSFGRAGDVPVSATFHPTGSEQNRAEDSGTLQVIDAAATDSQLVGPTQIRPGAATSYRIVVTPAGAEGTADVRIDGRVVATDVAIVDGEGVLDLTFPPAVAKDRQVTVEFTPADPRVHRPHSSVHTISVAAGAVDEDALELTVTGPEDPVEAGRSAEFRVTVARQGELTSADSLNGYLTVTNNGEPVLGSDGEPVRIAVTRGVADLDVTWTSGYPQSKFLQFTYHSADGTERAVGGVTVTVTGEGNDDDGVIVGPGDGGGSLDLGSLTGGGAGSLDAGSLTGSLGG</sequence>
<evidence type="ECO:0008006" key="4">
    <source>
        <dbReference type="Google" id="ProtNLM"/>
    </source>
</evidence>
<name>A0ABV9PMV1_9ACTN</name>
<evidence type="ECO:0000256" key="1">
    <source>
        <dbReference type="SAM" id="MobiDB-lite"/>
    </source>
</evidence>
<evidence type="ECO:0000313" key="2">
    <source>
        <dbReference type="EMBL" id="MFC4754186.1"/>
    </source>
</evidence>
<keyword evidence="3" id="KW-1185">Reference proteome</keyword>
<organism evidence="2 3">
    <name type="scientific">Dietzia aurantiaca</name>
    <dbReference type="NCBI Taxonomy" id="983873"/>
    <lineage>
        <taxon>Bacteria</taxon>
        <taxon>Bacillati</taxon>
        <taxon>Actinomycetota</taxon>
        <taxon>Actinomycetes</taxon>
        <taxon>Mycobacteriales</taxon>
        <taxon>Dietziaceae</taxon>
        <taxon>Dietzia</taxon>
    </lineage>
</organism>
<dbReference type="InterPro" id="IPR013783">
    <property type="entry name" value="Ig-like_fold"/>
</dbReference>
<dbReference type="Proteomes" id="UP001595836">
    <property type="component" value="Unassembled WGS sequence"/>
</dbReference>